<evidence type="ECO:0000313" key="5">
    <source>
        <dbReference type="Proteomes" id="UP001162734"/>
    </source>
</evidence>
<feature type="region of interest" description="Disordered" evidence="1">
    <location>
        <begin position="29"/>
        <end position="58"/>
    </location>
</feature>
<proteinExistence type="predicted"/>
<feature type="domain" description="SGNH hydrolase-type esterase" evidence="3">
    <location>
        <begin position="199"/>
        <end position="356"/>
    </location>
</feature>
<evidence type="ECO:0000313" key="4">
    <source>
        <dbReference type="EMBL" id="BDG07346.1"/>
    </source>
</evidence>
<sequence length="373" mass="39992">MPSPFPRRALLALGALALTLAGAAHLASRRRPASERWGGPLRPAPLVSRGKPVASSPPGGAVLVDGAYRTGAVWCGGHPTPGAPAWVAIRVGRGPRRLLLSWSSSHNHDYDDVYYGAPADYRIETSSDSRDGADGHWRTVVQVTGNAVHARAHSFDFRGRRWVRLVVTGLPARVNPWGLFLDEVDLHDLSGGGDDVWLFLGDSITAEVFDRAPAHQPSFAEAIARAHPGYHPATLAAGLCNAHVEDLVRRIDPLLAQNPDVRVVAIGIGSNDNPPAPFRAGLAELVRRIRAAGRIPVLARVPFQTKYPFDYAAPLAAGVDQVTAEAGLLPGPDLYGWFRDHPERIADGLHPDDQGAVAVNRAWAEAVSPLYPP</sequence>
<dbReference type="SUPFAM" id="SSF52266">
    <property type="entry name" value="SGNH hydrolase"/>
    <property type="match status" value="1"/>
</dbReference>
<feature type="chain" id="PRO_5045194583" description="SGNH hydrolase-type esterase domain-containing protein" evidence="2">
    <location>
        <begin position="27"/>
        <end position="373"/>
    </location>
</feature>
<gene>
    <name evidence="4" type="ORF">AMPC_04590</name>
</gene>
<evidence type="ECO:0000256" key="2">
    <source>
        <dbReference type="SAM" id="SignalP"/>
    </source>
</evidence>
<keyword evidence="2" id="KW-0732">Signal</keyword>
<dbReference type="Gene3D" id="2.60.120.260">
    <property type="entry name" value="Galactose-binding domain-like"/>
    <property type="match status" value="1"/>
</dbReference>
<feature type="signal peptide" evidence="2">
    <location>
        <begin position="1"/>
        <end position="26"/>
    </location>
</feature>
<dbReference type="Proteomes" id="UP001162734">
    <property type="component" value="Chromosome"/>
</dbReference>
<dbReference type="PROSITE" id="PS51318">
    <property type="entry name" value="TAT"/>
    <property type="match status" value="1"/>
</dbReference>
<dbReference type="Gene3D" id="3.40.50.1110">
    <property type="entry name" value="SGNH hydrolase"/>
    <property type="match status" value="1"/>
</dbReference>
<dbReference type="Pfam" id="PF13472">
    <property type="entry name" value="Lipase_GDSL_2"/>
    <property type="match status" value="1"/>
</dbReference>
<evidence type="ECO:0000259" key="3">
    <source>
        <dbReference type="Pfam" id="PF13472"/>
    </source>
</evidence>
<evidence type="ECO:0000256" key="1">
    <source>
        <dbReference type="SAM" id="MobiDB-lite"/>
    </source>
</evidence>
<dbReference type="InterPro" id="IPR006311">
    <property type="entry name" value="TAT_signal"/>
</dbReference>
<dbReference type="RefSeq" id="WP_248344006.1">
    <property type="nucleotide sequence ID" value="NZ_AP025592.1"/>
</dbReference>
<reference evidence="5" key="1">
    <citation type="journal article" date="2022" name="Int. J. Syst. Evol. Microbiol.">
        <title>Anaeromyxobacter oryzae sp. nov., Anaeromyxobacter diazotrophicus sp. nov. and Anaeromyxobacter paludicola sp. nov., isolated from paddy soils.</title>
        <authorList>
            <person name="Itoh H."/>
            <person name="Xu Z."/>
            <person name="Mise K."/>
            <person name="Masuda Y."/>
            <person name="Ushijima N."/>
            <person name="Hayakawa C."/>
            <person name="Shiratori Y."/>
            <person name="Senoo K."/>
        </authorList>
    </citation>
    <scope>NUCLEOTIDE SEQUENCE [LARGE SCALE GENOMIC DNA]</scope>
    <source>
        <strain evidence="5">Red630</strain>
    </source>
</reference>
<dbReference type="InterPro" id="IPR013830">
    <property type="entry name" value="SGNH_hydro"/>
</dbReference>
<keyword evidence="5" id="KW-1185">Reference proteome</keyword>
<accession>A0ABN6N2D4</accession>
<dbReference type="InterPro" id="IPR036514">
    <property type="entry name" value="SGNH_hydro_sf"/>
</dbReference>
<name>A0ABN6N2D4_9BACT</name>
<protein>
    <recommendedName>
        <fullName evidence="3">SGNH hydrolase-type esterase domain-containing protein</fullName>
    </recommendedName>
</protein>
<organism evidence="4 5">
    <name type="scientific">Anaeromyxobacter paludicola</name>
    <dbReference type="NCBI Taxonomy" id="2918171"/>
    <lineage>
        <taxon>Bacteria</taxon>
        <taxon>Pseudomonadati</taxon>
        <taxon>Myxococcota</taxon>
        <taxon>Myxococcia</taxon>
        <taxon>Myxococcales</taxon>
        <taxon>Cystobacterineae</taxon>
        <taxon>Anaeromyxobacteraceae</taxon>
        <taxon>Anaeromyxobacter</taxon>
    </lineage>
</organism>
<dbReference type="EMBL" id="AP025592">
    <property type="protein sequence ID" value="BDG07346.1"/>
    <property type="molecule type" value="Genomic_DNA"/>
</dbReference>